<dbReference type="GO" id="GO:0000978">
    <property type="term" value="F:RNA polymerase II cis-regulatory region sequence-specific DNA binding"/>
    <property type="evidence" value="ECO:0007669"/>
    <property type="project" value="TreeGrafter"/>
</dbReference>
<sequence>MELTSIAIKPTASHQDPSNCPESVHQAVTSVADHEPEPPSTVAERRGMHEALAVNFVEPGLLRTEEVETFFNHLDRPSLPGTTPLPPLAHLHQDTPSTPFSCRAAAMFQSPGTMSAMTSPTYHETGQSPYITNPVYVPTTRAILPGQYGSPQTPVQAQTGQLWSMQDSGYPAAATVSHRFSFPPTPSPPINSPGGRQDASYVPRNGISPYTPYMSSPDLNPWNAYNMGNSMQMRRPENGWYAYPQEYSSMAHHHYPVPPSRPSNRRMSASRRVGLSCANCRTSTTTLWRRNNEGEPVCNACGLYYKLHGVNRPLAMKKDGIQTRKRKPKSLSKSKTPTKQEPADIKPSTSPPVATLQAAHGGHTAHAQTGLLHSSSMTSSPMTSSLSHPLNLTSGHDVVSLSNSNQTVFPSPPTTTKSSAHGGSEHENGGLSLMQQASEQASHAVTVGTN</sequence>
<evidence type="ECO:0000313" key="13">
    <source>
        <dbReference type="RefSeq" id="XP_013388661.1"/>
    </source>
</evidence>
<feature type="compositionally biased region" description="Basic residues" evidence="10">
    <location>
        <begin position="323"/>
        <end position="332"/>
    </location>
</feature>
<evidence type="ECO:0000259" key="11">
    <source>
        <dbReference type="PROSITE" id="PS50114"/>
    </source>
</evidence>
<dbReference type="PANTHER" id="PTHR10071:SF337">
    <property type="entry name" value="GATA-BINDING FACTOR A"/>
    <property type="match status" value="1"/>
</dbReference>
<dbReference type="GeneID" id="106157526"/>
<protein>
    <submittedName>
        <fullName evidence="13">Transcription factor GATA-4 isoform X2</fullName>
    </submittedName>
</protein>
<comment type="subcellular location">
    <subcellularLocation>
        <location evidence="1">Nucleus</location>
    </subcellularLocation>
</comment>
<feature type="compositionally biased region" description="Polar residues" evidence="10">
    <location>
        <begin position="433"/>
        <end position="450"/>
    </location>
</feature>
<keyword evidence="6" id="KW-0238">DNA-binding</keyword>
<dbReference type="FunFam" id="3.30.50.10:FF:000032">
    <property type="entry name" value="Transcription factor GATA-3"/>
    <property type="match status" value="1"/>
</dbReference>
<dbReference type="GO" id="GO:0000981">
    <property type="term" value="F:DNA-binding transcription factor activity, RNA polymerase II-specific"/>
    <property type="evidence" value="ECO:0007669"/>
    <property type="project" value="TreeGrafter"/>
</dbReference>
<evidence type="ECO:0000256" key="7">
    <source>
        <dbReference type="ARBA" id="ARBA00023163"/>
    </source>
</evidence>
<dbReference type="Pfam" id="PF00320">
    <property type="entry name" value="GATA"/>
    <property type="match status" value="1"/>
</dbReference>
<keyword evidence="2" id="KW-0479">Metal-binding</keyword>
<reference evidence="13" key="1">
    <citation type="submission" date="2025-08" db="UniProtKB">
        <authorList>
            <consortium name="RefSeq"/>
        </authorList>
    </citation>
    <scope>IDENTIFICATION</scope>
    <source>
        <tissue evidence="13">Gonads</tissue>
    </source>
</reference>
<keyword evidence="12" id="KW-1185">Reference proteome</keyword>
<dbReference type="InterPro" id="IPR013088">
    <property type="entry name" value="Znf_NHR/GATA"/>
</dbReference>
<feature type="region of interest" description="Disordered" evidence="10">
    <location>
        <begin position="402"/>
        <end position="450"/>
    </location>
</feature>
<feature type="compositionally biased region" description="Polar residues" evidence="10">
    <location>
        <begin position="12"/>
        <end position="22"/>
    </location>
</feature>
<keyword evidence="5" id="KW-0805">Transcription regulation</keyword>
<dbReference type="PRINTS" id="PR00619">
    <property type="entry name" value="GATAZNFINGER"/>
</dbReference>
<feature type="compositionally biased region" description="Low complexity" evidence="10">
    <location>
        <begin position="354"/>
        <end position="365"/>
    </location>
</feature>
<dbReference type="SMART" id="SM00401">
    <property type="entry name" value="ZnF_GATA"/>
    <property type="match status" value="1"/>
</dbReference>
<dbReference type="GO" id="GO:0000122">
    <property type="term" value="P:negative regulation of transcription by RNA polymerase II"/>
    <property type="evidence" value="ECO:0007669"/>
    <property type="project" value="TreeGrafter"/>
</dbReference>
<dbReference type="Gene3D" id="3.30.50.10">
    <property type="entry name" value="Erythroid Transcription Factor GATA-1, subunit A"/>
    <property type="match status" value="1"/>
</dbReference>
<evidence type="ECO:0000256" key="3">
    <source>
        <dbReference type="ARBA" id="ARBA00022771"/>
    </source>
</evidence>
<dbReference type="GO" id="GO:0045165">
    <property type="term" value="P:cell fate commitment"/>
    <property type="evidence" value="ECO:0007669"/>
    <property type="project" value="TreeGrafter"/>
</dbReference>
<dbReference type="GO" id="GO:0045944">
    <property type="term" value="P:positive regulation of transcription by RNA polymerase II"/>
    <property type="evidence" value="ECO:0007669"/>
    <property type="project" value="TreeGrafter"/>
</dbReference>
<feature type="region of interest" description="Disordered" evidence="10">
    <location>
        <begin position="316"/>
        <end position="365"/>
    </location>
</feature>
<dbReference type="GO" id="GO:0005634">
    <property type="term" value="C:nucleus"/>
    <property type="evidence" value="ECO:0007669"/>
    <property type="project" value="UniProtKB-SubCell"/>
</dbReference>
<evidence type="ECO:0000256" key="1">
    <source>
        <dbReference type="ARBA" id="ARBA00004123"/>
    </source>
</evidence>
<evidence type="ECO:0000256" key="10">
    <source>
        <dbReference type="SAM" id="MobiDB-lite"/>
    </source>
</evidence>
<feature type="domain" description="GATA-type" evidence="11">
    <location>
        <begin position="271"/>
        <end position="324"/>
    </location>
</feature>
<evidence type="ECO:0000256" key="5">
    <source>
        <dbReference type="ARBA" id="ARBA00023015"/>
    </source>
</evidence>
<evidence type="ECO:0000313" key="12">
    <source>
        <dbReference type="Proteomes" id="UP000085678"/>
    </source>
</evidence>
<accession>A0A1S3HSY2</accession>
<keyword evidence="8" id="KW-0539">Nucleus</keyword>
<keyword evidence="3 9" id="KW-0863">Zinc-finger</keyword>
<dbReference type="PROSITE" id="PS00344">
    <property type="entry name" value="GATA_ZN_FINGER_1"/>
    <property type="match status" value="1"/>
</dbReference>
<dbReference type="SUPFAM" id="SSF57716">
    <property type="entry name" value="Glucocorticoid receptor-like (DNA-binding domain)"/>
    <property type="match status" value="1"/>
</dbReference>
<name>A0A1S3HSY2_LINAN</name>
<gene>
    <name evidence="13" type="primary">LOC106157526</name>
</gene>
<dbReference type="InterPro" id="IPR000679">
    <property type="entry name" value="Znf_GATA"/>
</dbReference>
<dbReference type="AlphaFoldDB" id="A0A1S3HSY2"/>
<evidence type="ECO:0000256" key="2">
    <source>
        <dbReference type="ARBA" id="ARBA00022723"/>
    </source>
</evidence>
<dbReference type="PROSITE" id="PS50114">
    <property type="entry name" value="GATA_ZN_FINGER_2"/>
    <property type="match status" value="1"/>
</dbReference>
<organism evidence="12 13">
    <name type="scientific">Lingula anatina</name>
    <name type="common">Brachiopod</name>
    <name type="synonym">Lingula unguis</name>
    <dbReference type="NCBI Taxonomy" id="7574"/>
    <lineage>
        <taxon>Eukaryota</taxon>
        <taxon>Metazoa</taxon>
        <taxon>Spiralia</taxon>
        <taxon>Lophotrochozoa</taxon>
        <taxon>Brachiopoda</taxon>
        <taxon>Linguliformea</taxon>
        <taxon>Lingulata</taxon>
        <taxon>Lingulida</taxon>
        <taxon>Linguloidea</taxon>
        <taxon>Lingulidae</taxon>
        <taxon>Lingula</taxon>
    </lineage>
</organism>
<dbReference type="Proteomes" id="UP000085678">
    <property type="component" value="Unplaced"/>
</dbReference>
<dbReference type="InterPro" id="IPR039355">
    <property type="entry name" value="Transcription_factor_GATA"/>
</dbReference>
<dbReference type="GO" id="GO:0008270">
    <property type="term" value="F:zinc ion binding"/>
    <property type="evidence" value="ECO:0007669"/>
    <property type="project" value="UniProtKB-KW"/>
</dbReference>
<dbReference type="RefSeq" id="XP_013388661.1">
    <property type="nucleotide sequence ID" value="XM_013533207.1"/>
</dbReference>
<feature type="region of interest" description="Disordered" evidence="10">
    <location>
        <begin position="1"/>
        <end position="22"/>
    </location>
</feature>
<evidence type="ECO:0000256" key="6">
    <source>
        <dbReference type="ARBA" id="ARBA00023125"/>
    </source>
</evidence>
<dbReference type="OrthoDB" id="515401at2759"/>
<keyword evidence="4" id="KW-0862">Zinc</keyword>
<keyword evidence="7" id="KW-0804">Transcription</keyword>
<dbReference type="PANTHER" id="PTHR10071">
    <property type="entry name" value="TRANSCRIPTION FACTOR GATA FAMILY MEMBER"/>
    <property type="match status" value="1"/>
</dbReference>
<dbReference type="CDD" id="cd00202">
    <property type="entry name" value="ZnF_GATA"/>
    <property type="match status" value="1"/>
</dbReference>
<evidence type="ECO:0000256" key="4">
    <source>
        <dbReference type="ARBA" id="ARBA00022833"/>
    </source>
</evidence>
<evidence type="ECO:0000256" key="8">
    <source>
        <dbReference type="ARBA" id="ARBA00023242"/>
    </source>
</evidence>
<proteinExistence type="predicted"/>
<feature type="compositionally biased region" description="Polar residues" evidence="10">
    <location>
        <begin position="402"/>
        <end position="421"/>
    </location>
</feature>
<evidence type="ECO:0000256" key="9">
    <source>
        <dbReference type="PROSITE-ProRule" id="PRU00094"/>
    </source>
</evidence>